<accession>A0A1T3NZ23</accession>
<feature type="domain" description="HTH lacI-type" evidence="4">
    <location>
        <begin position="15"/>
        <end position="69"/>
    </location>
</feature>
<dbReference type="Gene3D" id="1.10.260.40">
    <property type="entry name" value="lambda repressor-like DNA-binding domains"/>
    <property type="match status" value="1"/>
</dbReference>
<dbReference type="RefSeq" id="WP_078976259.1">
    <property type="nucleotide sequence ID" value="NZ_MWQN01000001.1"/>
</dbReference>
<comment type="caution">
    <text evidence="5">The sequence shown here is derived from an EMBL/GenBank/DDBJ whole genome shotgun (WGS) entry which is preliminary data.</text>
</comment>
<evidence type="ECO:0000313" key="6">
    <source>
        <dbReference type="Proteomes" id="UP000190037"/>
    </source>
</evidence>
<dbReference type="EMBL" id="MWQN01000001">
    <property type="protein sequence ID" value="OPC81985.1"/>
    <property type="molecule type" value="Genomic_DNA"/>
</dbReference>
<dbReference type="eggNOG" id="COG1609">
    <property type="taxonomic scope" value="Bacteria"/>
</dbReference>
<dbReference type="PANTHER" id="PTHR30146:SF153">
    <property type="entry name" value="LACTOSE OPERON REPRESSOR"/>
    <property type="match status" value="1"/>
</dbReference>
<name>A0A1T3NZ23_9ACTN</name>
<keyword evidence="2" id="KW-0238">DNA-binding</keyword>
<keyword evidence="6" id="KW-1185">Reference proteome</keyword>
<dbReference type="GO" id="GO:0003700">
    <property type="term" value="F:DNA-binding transcription factor activity"/>
    <property type="evidence" value="ECO:0007669"/>
    <property type="project" value="TreeGrafter"/>
</dbReference>
<organism evidence="5 6">
    <name type="scientific">Embleya scabrispora</name>
    <dbReference type="NCBI Taxonomy" id="159449"/>
    <lineage>
        <taxon>Bacteria</taxon>
        <taxon>Bacillati</taxon>
        <taxon>Actinomycetota</taxon>
        <taxon>Actinomycetes</taxon>
        <taxon>Kitasatosporales</taxon>
        <taxon>Streptomycetaceae</taxon>
        <taxon>Embleya</taxon>
    </lineage>
</organism>
<protein>
    <submittedName>
        <fullName evidence="5">LacI family transcriptional regulator</fullName>
    </submittedName>
</protein>
<keyword evidence="1" id="KW-0805">Transcription regulation</keyword>
<dbReference type="SUPFAM" id="SSF47413">
    <property type="entry name" value="lambda repressor-like DNA-binding domains"/>
    <property type="match status" value="1"/>
</dbReference>
<dbReference type="CDD" id="cd06267">
    <property type="entry name" value="PBP1_LacI_sugar_binding-like"/>
    <property type="match status" value="1"/>
</dbReference>
<evidence type="ECO:0000259" key="4">
    <source>
        <dbReference type="PROSITE" id="PS50932"/>
    </source>
</evidence>
<dbReference type="InterPro" id="IPR010982">
    <property type="entry name" value="Lambda_DNA-bd_dom_sf"/>
</dbReference>
<evidence type="ECO:0000256" key="3">
    <source>
        <dbReference type="ARBA" id="ARBA00023163"/>
    </source>
</evidence>
<dbReference type="InterPro" id="IPR028082">
    <property type="entry name" value="Peripla_BP_I"/>
</dbReference>
<dbReference type="InterPro" id="IPR000843">
    <property type="entry name" value="HTH_LacI"/>
</dbReference>
<dbReference type="PROSITE" id="PS00356">
    <property type="entry name" value="HTH_LACI_1"/>
    <property type="match status" value="1"/>
</dbReference>
<dbReference type="Pfam" id="PF00356">
    <property type="entry name" value="LacI"/>
    <property type="match status" value="1"/>
</dbReference>
<evidence type="ECO:0000256" key="2">
    <source>
        <dbReference type="ARBA" id="ARBA00023125"/>
    </source>
</evidence>
<dbReference type="PANTHER" id="PTHR30146">
    <property type="entry name" value="LACI-RELATED TRANSCRIPTIONAL REPRESSOR"/>
    <property type="match status" value="1"/>
</dbReference>
<dbReference type="CDD" id="cd01392">
    <property type="entry name" value="HTH_LacI"/>
    <property type="match status" value="1"/>
</dbReference>
<dbReference type="SMART" id="SM00354">
    <property type="entry name" value="HTH_LACI"/>
    <property type="match status" value="1"/>
</dbReference>
<dbReference type="SUPFAM" id="SSF53822">
    <property type="entry name" value="Periplasmic binding protein-like I"/>
    <property type="match status" value="1"/>
</dbReference>
<dbReference type="OrthoDB" id="3602807at2"/>
<dbReference type="InterPro" id="IPR046335">
    <property type="entry name" value="LacI/GalR-like_sensor"/>
</dbReference>
<dbReference type="STRING" id="159449.B4N89_14495"/>
<dbReference type="Proteomes" id="UP000190037">
    <property type="component" value="Unassembled WGS sequence"/>
</dbReference>
<evidence type="ECO:0000313" key="5">
    <source>
        <dbReference type="EMBL" id="OPC81985.1"/>
    </source>
</evidence>
<dbReference type="Pfam" id="PF13377">
    <property type="entry name" value="Peripla_BP_3"/>
    <property type="match status" value="1"/>
</dbReference>
<dbReference type="AlphaFoldDB" id="A0A1T3NZ23"/>
<evidence type="ECO:0000256" key="1">
    <source>
        <dbReference type="ARBA" id="ARBA00023015"/>
    </source>
</evidence>
<gene>
    <name evidence="5" type="ORF">B4N89_14495</name>
</gene>
<dbReference type="Gene3D" id="3.40.50.2300">
    <property type="match status" value="2"/>
</dbReference>
<dbReference type="GO" id="GO:0000976">
    <property type="term" value="F:transcription cis-regulatory region binding"/>
    <property type="evidence" value="ECO:0007669"/>
    <property type="project" value="TreeGrafter"/>
</dbReference>
<reference evidence="5 6" key="1">
    <citation type="submission" date="2017-03" db="EMBL/GenBank/DDBJ databases">
        <title>Draft genome sequence of Streptomyces scabrisporus NF3, endophyte isolated from Amphipterygium adstringens.</title>
        <authorList>
            <person name="Vazquez M."/>
            <person name="Ceapa C.D."/>
            <person name="Rodriguez Luna D."/>
            <person name="Sanchez Esquivel S."/>
        </authorList>
    </citation>
    <scope>NUCLEOTIDE SEQUENCE [LARGE SCALE GENOMIC DNA]</scope>
    <source>
        <strain evidence="5 6">NF3</strain>
    </source>
</reference>
<dbReference type="PROSITE" id="PS50932">
    <property type="entry name" value="HTH_LACI_2"/>
    <property type="match status" value="1"/>
</dbReference>
<proteinExistence type="predicted"/>
<sequence length="339" mass="35342">MTAPDVPRVGRRIRVGIRDVAAAAGVSITTVSDALNGKGRLPDTTRVHVREVADRLGYRPSAAARTLRTGRSGLLGLTTTMRSTEPFALTEFAWFAELVRSATATALDLGYALVVLPASSPHDVWGNVALDGTIVVDPADDDPLVHELLRRGVPVVSGGHPGSTPVFGWVDNDHVAAVRSVLDHLADAGAERIGLLAAADGPGADKGVAGYRAWCADRGVPPITEEYEARTPGAGRAAAARLLERGPDAVFGLHEGCAPELLDAARERALRVPDDLLLACCGEGADPSVTSLSLQPALAGAWAVELLVGVIDDPGAGPLLPAQRTVPTRLSVRDSSTRR</sequence>
<keyword evidence="3" id="KW-0804">Transcription</keyword>